<comment type="caution">
    <text evidence="2">The sequence shown here is derived from an EMBL/GenBank/DDBJ whole genome shotgun (WGS) entry which is preliminary data.</text>
</comment>
<dbReference type="Proteomes" id="UP000266841">
    <property type="component" value="Unassembled WGS sequence"/>
</dbReference>
<feature type="region of interest" description="Disordered" evidence="1">
    <location>
        <begin position="91"/>
        <end position="111"/>
    </location>
</feature>
<dbReference type="AlphaFoldDB" id="K0S3Q9"/>
<evidence type="ECO:0000313" key="2">
    <source>
        <dbReference type="EMBL" id="EJK59890.1"/>
    </source>
</evidence>
<name>K0S3Q9_THAOC</name>
<proteinExistence type="predicted"/>
<organism evidence="2 3">
    <name type="scientific">Thalassiosira oceanica</name>
    <name type="common">Marine diatom</name>
    <dbReference type="NCBI Taxonomy" id="159749"/>
    <lineage>
        <taxon>Eukaryota</taxon>
        <taxon>Sar</taxon>
        <taxon>Stramenopiles</taxon>
        <taxon>Ochrophyta</taxon>
        <taxon>Bacillariophyta</taxon>
        <taxon>Coscinodiscophyceae</taxon>
        <taxon>Thalassiosirophycidae</taxon>
        <taxon>Thalassiosirales</taxon>
        <taxon>Thalassiosiraceae</taxon>
        <taxon>Thalassiosira</taxon>
    </lineage>
</organism>
<dbReference type="EMBL" id="AGNL01022073">
    <property type="protein sequence ID" value="EJK59890.1"/>
    <property type="molecule type" value="Genomic_DNA"/>
</dbReference>
<evidence type="ECO:0000256" key="1">
    <source>
        <dbReference type="SAM" id="MobiDB-lite"/>
    </source>
</evidence>
<reference evidence="2 3" key="1">
    <citation type="journal article" date="2012" name="Genome Biol.">
        <title>Genome and low-iron response of an oceanic diatom adapted to chronic iron limitation.</title>
        <authorList>
            <person name="Lommer M."/>
            <person name="Specht M."/>
            <person name="Roy A.S."/>
            <person name="Kraemer L."/>
            <person name="Andreson R."/>
            <person name="Gutowska M.A."/>
            <person name="Wolf J."/>
            <person name="Bergner S.V."/>
            <person name="Schilhabel M.B."/>
            <person name="Klostermeier U.C."/>
            <person name="Beiko R.G."/>
            <person name="Rosenstiel P."/>
            <person name="Hippler M."/>
            <person name="Laroche J."/>
        </authorList>
    </citation>
    <scope>NUCLEOTIDE SEQUENCE [LARGE SCALE GENOMIC DNA]</scope>
    <source>
        <strain evidence="2 3">CCMP1005</strain>
    </source>
</reference>
<sequence>MCAGPRRPTISDIESPRLDGVQKIRRQGLKPPESGDLSPPTRVDEDGFLRCRLSVGTILAVEVGIVRTVVAQLGKERPQLARKENLSVGGSAAVSSGTAAPPLGISSESECSPHWRERGRWNEWTVVWIEFMSRPSGSTAIFRWQSARTMSDEARAPERRGKTRGK</sequence>
<feature type="compositionally biased region" description="Low complexity" evidence="1">
    <location>
        <begin position="91"/>
        <end position="100"/>
    </location>
</feature>
<feature type="region of interest" description="Disordered" evidence="1">
    <location>
        <begin position="1"/>
        <end position="42"/>
    </location>
</feature>
<evidence type="ECO:0000313" key="3">
    <source>
        <dbReference type="Proteomes" id="UP000266841"/>
    </source>
</evidence>
<accession>K0S3Q9</accession>
<gene>
    <name evidence="2" type="ORF">THAOC_19836</name>
</gene>
<protein>
    <submittedName>
        <fullName evidence="2">Uncharacterized protein</fullName>
    </submittedName>
</protein>
<keyword evidence="3" id="KW-1185">Reference proteome</keyword>